<proteinExistence type="predicted"/>
<organism evidence="1 2">
    <name type="scientific">Marchantia polymorpha subsp. ruderalis</name>
    <dbReference type="NCBI Taxonomy" id="1480154"/>
    <lineage>
        <taxon>Eukaryota</taxon>
        <taxon>Viridiplantae</taxon>
        <taxon>Streptophyta</taxon>
        <taxon>Embryophyta</taxon>
        <taxon>Marchantiophyta</taxon>
        <taxon>Marchantiopsida</taxon>
        <taxon>Marchantiidae</taxon>
        <taxon>Marchantiales</taxon>
        <taxon>Marchantiaceae</taxon>
        <taxon>Marchantia</taxon>
    </lineage>
</organism>
<reference evidence="1" key="1">
    <citation type="submission" date="2016-03" db="EMBL/GenBank/DDBJ databases">
        <title>Mechanisms controlling the formation of the plant cell surface in tip-growing cells are functionally conserved among land plants.</title>
        <authorList>
            <person name="Honkanen S."/>
            <person name="Jones V.A."/>
            <person name="Morieri G."/>
            <person name="Champion C."/>
            <person name="Hetherington A.J."/>
            <person name="Kelly S."/>
            <person name="Saint-Marcoux D."/>
            <person name="Proust H."/>
            <person name="Prescott H."/>
            <person name="Dolan L."/>
        </authorList>
    </citation>
    <scope>NUCLEOTIDE SEQUENCE [LARGE SCALE GENOMIC DNA]</scope>
    <source>
        <tissue evidence="1">Whole gametophyte</tissue>
    </source>
</reference>
<sequence>MNGGMDGWKEGEQRRAQLVLASTADLQGLRQSDSVVGFGPKNDCLLPHWPRLSAVQVHLNGIPSRDMMPMFCGTVWGGLDCTGLDASVCEVEWNGVREMERRLTRLPQPAWLETAQGSVISSGGSR</sequence>
<dbReference type="Proteomes" id="UP000077202">
    <property type="component" value="Unassembled WGS sequence"/>
</dbReference>
<comment type="caution">
    <text evidence="1">The sequence shown here is derived from an EMBL/GenBank/DDBJ whole genome shotgun (WGS) entry which is preliminary data.</text>
</comment>
<protein>
    <submittedName>
        <fullName evidence="1">Uncharacterized protein</fullName>
    </submittedName>
</protein>
<name>A0A176WBY2_MARPO</name>
<evidence type="ECO:0000313" key="1">
    <source>
        <dbReference type="EMBL" id="OAE30141.1"/>
    </source>
</evidence>
<dbReference type="EMBL" id="LVLJ01001352">
    <property type="protein sequence ID" value="OAE30141.1"/>
    <property type="molecule type" value="Genomic_DNA"/>
</dbReference>
<gene>
    <name evidence="1" type="ORF">AXG93_246s1120</name>
</gene>
<evidence type="ECO:0000313" key="2">
    <source>
        <dbReference type="Proteomes" id="UP000077202"/>
    </source>
</evidence>
<accession>A0A176WBY2</accession>
<dbReference type="AlphaFoldDB" id="A0A176WBY2"/>
<keyword evidence="2" id="KW-1185">Reference proteome</keyword>